<comment type="caution">
    <text evidence="12">The sequence shown here is derived from an EMBL/GenBank/DDBJ whole genome shotgun (WGS) entry which is preliminary data.</text>
</comment>
<evidence type="ECO:0000256" key="9">
    <source>
        <dbReference type="ARBA" id="ARBA00093659"/>
    </source>
</evidence>
<comment type="subcellular location">
    <subcellularLocation>
        <location evidence="1">Cell inner membrane</location>
        <topology evidence="1">Multi-pass membrane protein</topology>
    </subcellularLocation>
</comment>
<evidence type="ECO:0000256" key="5">
    <source>
        <dbReference type="ARBA" id="ARBA00022989"/>
    </source>
</evidence>
<evidence type="ECO:0000313" key="13">
    <source>
        <dbReference type="Proteomes" id="UP000245370"/>
    </source>
</evidence>
<evidence type="ECO:0000256" key="3">
    <source>
        <dbReference type="ARBA" id="ARBA00022519"/>
    </source>
</evidence>
<dbReference type="PANTHER" id="PTHR30414:SF0">
    <property type="entry name" value="MINICONDUCTANCE MECHANOSENSITIVE CHANNEL YBDG"/>
    <property type="match status" value="1"/>
</dbReference>
<organism evidence="12 13">
    <name type="scientific">Brumimicrobium oceani</name>
    <dbReference type="NCBI Taxonomy" id="2100725"/>
    <lineage>
        <taxon>Bacteria</taxon>
        <taxon>Pseudomonadati</taxon>
        <taxon>Bacteroidota</taxon>
        <taxon>Flavobacteriia</taxon>
        <taxon>Flavobacteriales</taxon>
        <taxon>Crocinitomicaceae</taxon>
        <taxon>Brumimicrobium</taxon>
    </lineage>
</organism>
<evidence type="ECO:0000256" key="8">
    <source>
        <dbReference type="ARBA" id="ARBA00093630"/>
    </source>
</evidence>
<evidence type="ECO:0000313" key="12">
    <source>
        <dbReference type="EMBL" id="PWH85382.1"/>
    </source>
</evidence>
<dbReference type="GO" id="GO:0005886">
    <property type="term" value="C:plasma membrane"/>
    <property type="evidence" value="ECO:0007669"/>
    <property type="project" value="UniProtKB-SubCell"/>
</dbReference>
<keyword evidence="3" id="KW-0997">Cell inner membrane</keyword>
<feature type="transmembrane region" description="Helical" evidence="10">
    <location>
        <begin position="155"/>
        <end position="176"/>
    </location>
</feature>
<feature type="transmembrane region" description="Helical" evidence="10">
    <location>
        <begin position="84"/>
        <end position="108"/>
    </location>
</feature>
<evidence type="ECO:0000256" key="7">
    <source>
        <dbReference type="ARBA" id="ARBA00023136"/>
    </source>
</evidence>
<dbReference type="Pfam" id="PF00924">
    <property type="entry name" value="MS_channel_2nd"/>
    <property type="match status" value="1"/>
</dbReference>
<evidence type="ECO:0000256" key="2">
    <source>
        <dbReference type="ARBA" id="ARBA00022475"/>
    </source>
</evidence>
<dbReference type="Proteomes" id="UP000245370">
    <property type="component" value="Unassembled WGS sequence"/>
</dbReference>
<dbReference type="InterPro" id="IPR010920">
    <property type="entry name" value="LSM_dom_sf"/>
</dbReference>
<dbReference type="FunFam" id="2.30.30.60:FF:000002">
    <property type="entry name" value="Mechanosensitive ion channel family protein"/>
    <property type="match status" value="1"/>
</dbReference>
<proteinExistence type="predicted"/>
<keyword evidence="6" id="KW-0346">Stress response</keyword>
<evidence type="ECO:0000256" key="1">
    <source>
        <dbReference type="ARBA" id="ARBA00004429"/>
    </source>
</evidence>
<keyword evidence="13" id="KW-1185">Reference proteome</keyword>
<feature type="domain" description="Mechanosensitive ion channel MscS" evidence="11">
    <location>
        <begin position="201"/>
        <end position="269"/>
    </location>
</feature>
<accession>A0A2U2XC64</accession>
<protein>
    <recommendedName>
        <fullName evidence="8">Mechanosensing system component YbdG</fullName>
    </recommendedName>
    <alternativeName>
        <fullName evidence="9">Mechanosensitive channel homolog YbdG</fullName>
    </alternativeName>
</protein>
<dbReference type="GO" id="GO:0008381">
    <property type="term" value="F:mechanosensitive monoatomic ion channel activity"/>
    <property type="evidence" value="ECO:0007669"/>
    <property type="project" value="InterPro"/>
</dbReference>
<evidence type="ECO:0000256" key="6">
    <source>
        <dbReference type="ARBA" id="ARBA00023016"/>
    </source>
</evidence>
<reference evidence="12 13" key="1">
    <citation type="submission" date="2018-05" db="EMBL/GenBank/DDBJ databases">
        <title>Brumimicrobium oceani sp. nov., isolated from coastal sediment.</title>
        <authorList>
            <person name="Kou Y."/>
        </authorList>
    </citation>
    <scope>NUCLEOTIDE SEQUENCE [LARGE SCALE GENOMIC DNA]</scope>
    <source>
        <strain evidence="12 13">C305</strain>
    </source>
</reference>
<dbReference type="InterPro" id="IPR030192">
    <property type="entry name" value="YbdG"/>
</dbReference>
<evidence type="ECO:0000256" key="10">
    <source>
        <dbReference type="SAM" id="Phobius"/>
    </source>
</evidence>
<dbReference type="InterPro" id="IPR006685">
    <property type="entry name" value="MscS_channel_2nd"/>
</dbReference>
<keyword evidence="7 10" id="KW-0472">Membrane</keyword>
<dbReference type="Gene3D" id="2.30.30.60">
    <property type="match status" value="1"/>
</dbReference>
<keyword evidence="2" id="KW-1003">Cell membrane</keyword>
<reference evidence="12 13" key="2">
    <citation type="submission" date="2018-05" db="EMBL/GenBank/DDBJ databases">
        <authorList>
            <person name="Lanie J.A."/>
            <person name="Ng W.-L."/>
            <person name="Kazmierczak K.M."/>
            <person name="Andrzejewski T.M."/>
            <person name="Davidsen T.M."/>
            <person name="Wayne K.J."/>
            <person name="Tettelin H."/>
            <person name="Glass J.I."/>
            <person name="Rusch D."/>
            <person name="Podicherti R."/>
            <person name="Tsui H.-C.T."/>
            <person name="Winkler M.E."/>
        </authorList>
    </citation>
    <scope>NUCLEOTIDE SEQUENCE [LARGE SCALE GENOMIC DNA]</scope>
    <source>
        <strain evidence="12 13">C305</strain>
    </source>
</reference>
<sequence length="432" mass="49739">MKELIFNWIKSFYSVGKSTPIEELLANPSYQSHKYLWMLALLIGMAVISILVWYLTRQVLLAIIKTIALRSKTKLDDILMESKFFSAIAHILPLLFMDYFFSIVFVSFPDFLEIAIRLNDFLIVLVILVSVRRFLNAVREVLEDKPYFSDKPIGAYIQTVKLVVTIVFVIILLSVLTDQSPLFFLTSLGAMTAILLLVFKDTILGFVGSIQISANDMLRIGDWVTMEKYGADGDVIEINLTTVKVQNFDKTITTIPTYSFIADSFKNWRGMADSGGRRIKRSLNIKIDSIKFADDELIARLSKVKLLSEFIIEQQNEVERYNKEHGLVDEYQINARRPTNVGLFRNYVQYYLKNNGELNQEMSLMVRQLQPNSKGLPIELYCFSNTKVWAEYEVVMADIFDHLFAIIDRFELKVHQEVAGSDLRNLEMYKGN</sequence>
<feature type="transmembrane region" description="Helical" evidence="10">
    <location>
        <begin position="182"/>
        <end position="199"/>
    </location>
</feature>
<dbReference type="SUPFAM" id="SSF50182">
    <property type="entry name" value="Sm-like ribonucleoproteins"/>
    <property type="match status" value="1"/>
</dbReference>
<evidence type="ECO:0000259" key="11">
    <source>
        <dbReference type="Pfam" id="PF00924"/>
    </source>
</evidence>
<dbReference type="InterPro" id="IPR023408">
    <property type="entry name" value="MscS_beta-dom_sf"/>
</dbReference>
<gene>
    <name evidence="12" type="ORF">DIT68_08955</name>
</gene>
<name>A0A2U2XC64_9FLAO</name>
<dbReference type="OrthoDB" id="9775207at2"/>
<feature type="transmembrane region" description="Helical" evidence="10">
    <location>
        <begin position="114"/>
        <end position="135"/>
    </location>
</feature>
<dbReference type="PANTHER" id="PTHR30414">
    <property type="entry name" value="MINICONDUCTANCE MECHANOSENSITIVE CHANNEL YBDG"/>
    <property type="match status" value="1"/>
</dbReference>
<dbReference type="GO" id="GO:0071470">
    <property type="term" value="P:cellular response to osmotic stress"/>
    <property type="evidence" value="ECO:0007669"/>
    <property type="project" value="InterPro"/>
</dbReference>
<keyword evidence="4 10" id="KW-0812">Transmembrane</keyword>
<evidence type="ECO:0000256" key="4">
    <source>
        <dbReference type="ARBA" id="ARBA00022692"/>
    </source>
</evidence>
<dbReference type="EMBL" id="QFRJ01000006">
    <property type="protein sequence ID" value="PWH85382.1"/>
    <property type="molecule type" value="Genomic_DNA"/>
</dbReference>
<keyword evidence="5 10" id="KW-1133">Transmembrane helix</keyword>
<feature type="transmembrane region" description="Helical" evidence="10">
    <location>
        <begin position="35"/>
        <end position="55"/>
    </location>
</feature>
<dbReference type="RefSeq" id="WP_109359462.1">
    <property type="nucleotide sequence ID" value="NZ_QFRJ01000006.1"/>
</dbReference>
<dbReference type="AlphaFoldDB" id="A0A2U2XC64"/>